<dbReference type="Gene3D" id="3.20.20.140">
    <property type="entry name" value="Metal-dependent hydrolases"/>
    <property type="match status" value="1"/>
</dbReference>
<dbReference type="InterPro" id="IPR032466">
    <property type="entry name" value="Metal_Hydrolase"/>
</dbReference>
<dbReference type="AlphaFoldDB" id="A0A9X1IS62"/>
<sequence length="326" mass="35955">MLRRRTFLGTALGAVAASALPKAAFSHVITPSFKLFDTHAHFYTNDVDTYPMKASNSRYGPEIMVAKAMRFPQTPKEVFAFWDECGIAKGCGVQYNSTYQTDNRYLFDIAKQYPDRIIPVVITSPTAADGPALLEKYVRENRISGVRWTGGPDKDGNYIFLTDAAAPAWEMANKLGLVVVLMPIGGNMAPTMKKVGEFAAKYPNVNIVLDHIGFPKPEGGPNFGLTPEHRALVAHKNVYYKYTTLLIEQLHAAKVELAPFFEHMVKTFGANQMVWGSDVGNTPGSMFMWVQYALESAAGLPEAQQKAVFFETANRIFVPGGRGSKV</sequence>
<keyword evidence="2" id="KW-0732">Signal</keyword>
<keyword evidence="5" id="KW-1185">Reference proteome</keyword>
<feature type="domain" description="Amidohydrolase-related" evidence="3">
    <location>
        <begin position="37"/>
        <end position="317"/>
    </location>
</feature>
<name>A0A9X1IS62_9SPHN</name>
<evidence type="ECO:0000313" key="4">
    <source>
        <dbReference type="EMBL" id="MBT2188221.1"/>
    </source>
</evidence>
<comment type="similarity">
    <text evidence="1">Belongs to the metallo-dependent hydrolases superfamily.</text>
</comment>
<gene>
    <name evidence="4" type="ORF">KK488_14795</name>
</gene>
<dbReference type="RefSeq" id="WP_214624470.1">
    <property type="nucleotide sequence ID" value="NZ_JAHGAW010000009.1"/>
</dbReference>
<feature type="signal peptide" evidence="2">
    <location>
        <begin position="1"/>
        <end position="23"/>
    </location>
</feature>
<proteinExistence type="inferred from homology"/>
<evidence type="ECO:0000259" key="3">
    <source>
        <dbReference type="Pfam" id="PF04909"/>
    </source>
</evidence>
<dbReference type="SUPFAM" id="SSF51556">
    <property type="entry name" value="Metallo-dependent hydrolases"/>
    <property type="match status" value="1"/>
</dbReference>
<dbReference type="InterPro" id="IPR006680">
    <property type="entry name" value="Amidohydro-rel"/>
</dbReference>
<dbReference type="PANTHER" id="PTHR43569:SF2">
    <property type="entry name" value="AMIDOHYDROLASE-RELATED DOMAIN-CONTAINING PROTEIN"/>
    <property type="match status" value="1"/>
</dbReference>
<comment type="caution">
    <text evidence="4">The sequence shown here is derived from an EMBL/GenBank/DDBJ whole genome shotgun (WGS) entry which is preliminary data.</text>
</comment>
<protein>
    <submittedName>
        <fullName evidence="4">Amidohydrolase family protein</fullName>
    </submittedName>
</protein>
<evidence type="ECO:0000313" key="5">
    <source>
        <dbReference type="Proteomes" id="UP001138757"/>
    </source>
</evidence>
<feature type="chain" id="PRO_5040944171" evidence="2">
    <location>
        <begin position="24"/>
        <end position="326"/>
    </location>
</feature>
<dbReference type="InterPro" id="IPR006311">
    <property type="entry name" value="TAT_signal"/>
</dbReference>
<evidence type="ECO:0000256" key="1">
    <source>
        <dbReference type="ARBA" id="ARBA00038310"/>
    </source>
</evidence>
<dbReference type="EMBL" id="JAHGAW010000009">
    <property type="protein sequence ID" value="MBT2188221.1"/>
    <property type="molecule type" value="Genomic_DNA"/>
</dbReference>
<dbReference type="Proteomes" id="UP001138757">
    <property type="component" value="Unassembled WGS sequence"/>
</dbReference>
<organism evidence="4 5">
    <name type="scientific">Sphingobium nicotianae</name>
    <dbReference type="NCBI Taxonomy" id="2782607"/>
    <lineage>
        <taxon>Bacteria</taxon>
        <taxon>Pseudomonadati</taxon>
        <taxon>Pseudomonadota</taxon>
        <taxon>Alphaproteobacteria</taxon>
        <taxon>Sphingomonadales</taxon>
        <taxon>Sphingomonadaceae</taxon>
        <taxon>Sphingobium</taxon>
    </lineage>
</organism>
<evidence type="ECO:0000256" key="2">
    <source>
        <dbReference type="SAM" id="SignalP"/>
    </source>
</evidence>
<dbReference type="InterPro" id="IPR052350">
    <property type="entry name" value="Metallo-dep_Lactonases"/>
</dbReference>
<dbReference type="PROSITE" id="PS51318">
    <property type="entry name" value="TAT"/>
    <property type="match status" value="1"/>
</dbReference>
<dbReference type="Pfam" id="PF04909">
    <property type="entry name" value="Amidohydro_2"/>
    <property type="match status" value="1"/>
</dbReference>
<accession>A0A9X1IS62</accession>
<dbReference type="PANTHER" id="PTHR43569">
    <property type="entry name" value="AMIDOHYDROLASE"/>
    <property type="match status" value="1"/>
</dbReference>
<reference evidence="4" key="1">
    <citation type="submission" date="2021-05" db="EMBL/GenBank/DDBJ databases">
        <title>Genome of Sphingobium sp. strain.</title>
        <authorList>
            <person name="Fan R."/>
        </authorList>
    </citation>
    <scope>NUCLEOTIDE SEQUENCE</scope>
    <source>
        <strain evidence="4">H33</strain>
    </source>
</reference>
<dbReference type="GO" id="GO:0016787">
    <property type="term" value="F:hydrolase activity"/>
    <property type="evidence" value="ECO:0007669"/>
    <property type="project" value="InterPro"/>
</dbReference>